<name>A0AAN8WX31_HALRR</name>
<feature type="non-terminal residue" evidence="2">
    <location>
        <position position="58"/>
    </location>
</feature>
<comment type="caution">
    <text evidence="2">The sequence shown here is derived from an EMBL/GenBank/DDBJ whole genome shotgun (WGS) entry which is preliminary data.</text>
</comment>
<evidence type="ECO:0000313" key="2">
    <source>
        <dbReference type="EMBL" id="KAK7073950.1"/>
    </source>
</evidence>
<organism evidence="2 3">
    <name type="scientific">Halocaridina rubra</name>
    <name type="common">Hawaiian red shrimp</name>
    <dbReference type="NCBI Taxonomy" id="373956"/>
    <lineage>
        <taxon>Eukaryota</taxon>
        <taxon>Metazoa</taxon>
        <taxon>Ecdysozoa</taxon>
        <taxon>Arthropoda</taxon>
        <taxon>Crustacea</taxon>
        <taxon>Multicrustacea</taxon>
        <taxon>Malacostraca</taxon>
        <taxon>Eumalacostraca</taxon>
        <taxon>Eucarida</taxon>
        <taxon>Decapoda</taxon>
        <taxon>Pleocyemata</taxon>
        <taxon>Caridea</taxon>
        <taxon>Atyoidea</taxon>
        <taxon>Atyidae</taxon>
        <taxon>Halocaridina</taxon>
    </lineage>
</organism>
<keyword evidence="1" id="KW-0812">Transmembrane</keyword>
<feature type="transmembrane region" description="Helical" evidence="1">
    <location>
        <begin position="6"/>
        <end position="26"/>
    </location>
</feature>
<evidence type="ECO:0000256" key="1">
    <source>
        <dbReference type="SAM" id="Phobius"/>
    </source>
</evidence>
<reference evidence="2 3" key="1">
    <citation type="submission" date="2023-11" db="EMBL/GenBank/DDBJ databases">
        <title>Halocaridina rubra genome assembly.</title>
        <authorList>
            <person name="Smith C."/>
        </authorList>
    </citation>
    <scope>NUCLEOTIDE SEQUENCE [LARGE SCALE GENOMIC DNA]</scope>
    <source>
        <strain evidence="2">EP-1</strain>
        <tissue evidence="2">Whole</tissue>
    </source>
</reference>
<sequence length="58" mass="7007">MRKLRLYKRLFAISLFAGTFMFAWYMKKRKGEHLRILLEDCTRLPVKETFFGADVSLY</sequence>
<keyword evidence="3" id="KW-1185">Reference proteome</keyword>
<proteinExistence type="predicted"/>
<keyword evidence="1" id="KW-1133">Transmembrane helix</keyword>
<dbReference type="AlphaFoldDB" id="A0AAN8WX31"/>
<protein>
    <submittedName>
        <fullName evidence="2">Uncharacterized protein</fullName>
    </submittedName>
</protein>
<keyword evidence="1" id="KW-0472">Membrane</keyword>
<dbReference type="EMBL" id="JAXCGZ010011917">
    <property type="protein sequence ID" value="KAK7073950.1"/>
    <property type="molecule type" value="Genomic_DNA"/>
</dbReference>
<gene>
    <name evidence="2" type="ORF">SK128_012151</name>
</gene>
<accession>A0AAN8WX31</accession>
<dbReference type="Proteomes" id="UP001381693">
    <property type="component" value="Unassembled WGS sequence"/>
</dbReference>
<evidence type="ECO:0000313" key="3">
    <source>
        <dbReference type="Proteomes" id="UP001381693"/>
    </source>
</evidence>